<evidence type="ECO:0000256" key="3">
    <source>
        <dbReference type="ARBA" id="ARBA00022692"/>
    </source>
</evidence>
<reference evidence="12" key="1">
    <citation type="submission" date="2025-08" db="UniProtKB">
        <authorList>
            <consortium name="Ensembl"/>
        </authorList>
    </citation>
    <scope>IDENTIFICATION</scope>
</reference>
<evidence type="ECO:0000256" key="2">
    <source>
        <dbReference type="ARBA" id="ARBA00022448"/>
    </source>
</evidence>
<accession>A0A3Q3H0H9</accession>
<dbReference type="Pfam" id="PF07885">
    <property type="entry name" value="Ion_trans_2"/>
    <property type="match status" value="2"/>
</dbReference>
<evidence type="ECO:0000256" key="7">
    <source>
        <dbReference type="ARBA" id="ARBA00023136"/>
    </source>
</evidence>
<dbReference type="Ensembl" id="ENSLBET00000038927.1">
    <property type="protein sequence ID" value="ENSLBEP00000037379.1"/>
    <property type="gene ID" value="ENSLBEG00000027902.1"/>
</dbReference>
<feature type="domain" description="Potassium channel" evidence="11">
    <location>
        <begin position="108"/>
        <end position="167"/>
    </location>
</feature>
<evidence type="ECO:0000313" key="13">
    <source>
        <dbReference type="Proteomes" id="UP000261660"/>
    </source>
</evidence>
<dbReference type="RefSeq" id="XP_020482112.1">
    <property type="nucleotide sequence ID" value="XM_020626456.3"/>
</dbReference>
<feature type="transmembrane region" description="Helical" evidence="10">
    <location>
        <begin position="301"/>
        <end position="321"/>
    </location>
</feature>
<sequence>MQKKMSVALKRGISAKAESRKCEARFWRLFPHLVLCLSLVGYAALGALMFKHIEGGVESTQKLEFHKFLGNIVDTVQNLTENVSYTHEAIIMEVEGKMRGEFKSTWLQSPERWNFSRSLFFCCTVFTTVGYGEIYPVTLTGKVVCVLYAMVGIPLMLLVILDVGDFLAMLMTRAYIHIHNFFKNLRSRTWSPWKARKKAEDSRCRTLEDGTFVFSHDIVVRQPLDIRQVLHSQADLRQKSIHLQNNKEIFEKILARENLIRRGPLVRSLSCPELDRLQLPRKNYTIWDFTGLGDGMETLDVPFVLILFIVFAYILLGGLILPLWETSITGFDPYYFCFITLTTIGFGDIIPCHPNYFMVTSLFIIIGMAIMSMAFKLCQTRLVICYNQCIKFISRGNSETFNEEEND</sequence>
<feature type="transmembrane region" description="Helical" evidence="10">
    <location>
        <begin position="143"/>
        <end position="161"/>
    </location>
</feature>
<keyword evidence="4" id="KW-0630">Potassium</keyword>
<evidence type="ECO:0000256" key="9">
    <source>
        <dbReference type="RuleBase" id="RU003857"/>
    </source>
</evidence>
<feature type="domain" description="Potassium channel" evidence="11">
    <location>
        <begin position="309"/>
        <end position="382"/>
    </location>
</feature>
<evidence type="ECO:0000256" key="10">
    <source>
        <dbReference type="SAM" id="Phobius"/>
    </source>
</evidence>
<comment type="subcellular location">
    <subcellularLocation>
        <location evidence="1">Membrane</location>
        <topology evidence="1">Multi-pass membrane protein</topology>
    </subcellularLocation>
</comment>
<dbReference type="AlphaFoldDB" id="A0A3Q3H0H9"/>
<dbReference type="InterPro" id="IPR003280">
    <property type="entry name" value="2pore_dom_K_chnl"/>
</dbReference>
<dbReference type="Proteomes" id="UP000261660">
    <property type="component" value="Unplaced"/>
</dbReference>
<keyword evidence="7 10" id="KW-0472">Membrane</keyword>
<feature type="transmembrane region" description="Helical" evidence="10">
    <location>
        <begin position="356"/>
        <end position="375"/>
    </location>
</feature>
<dbReference type="PANTHER" id="PTHR11003:SF346">
    <property type="entry name" value="POTASSIUM CHANNEL SUBFAMILY K MEMBER 18"/>
    <property type="match status" value="1"/>
</dbReference>
<keyword evidence="6 9" id="KW-0406">Ion transport</keyword>
<keyword evidence="5 10" id="KW-1133">Transmembrane helix</keyword>
<evidence type="ECO:0000259" key="11">
    <source>
        <dbReference type="Pfam" id="PF07885"/>
    </source>
</evidence>
<keyword evidence="8 9" id="KW-0407">Ion channel</keyword>
<evidence type="ECO:0000256" key="5">
    <source>
        <dbReference type="ARBA" id="ARBA00022989"/>
    </source>
</evidence>
<keyword evidence="3 9" id="KW-0812">Transmembrane</keyword>
<dbReference type="OrthoDB" id="297496at2759"/>
<dbReference type="InParanoid" id="A0A3Q3H0H9"/>
<comment type="similarity">
    <text evidence="9">Belongs to the two pore domain potassium channel (TC 1.A.1.8) family.</text>
</comment>
<evidence type="ECO:0000256" key="6">
    <source>
        <dbReference type="ARBA" id="ARBA00023065"/>
    </source>
</evidence>
<dbReference type="STRING" id="56723.ENSLBEP00000037379"/>
<evidence type="ECO:0000256" key="1">
    <source>
        <dbReference type="ARBA" id="ARBA00004141"/>
    </source>
</evidence>
<dbReference type="CTD" id="338567"/>
<keyword evidence="13" id="KW-1185">Reference proteome</keyword>
<dbReference type="PANTHER" id="PTHR11003">
    <property type="entry name" value="POTASSIUM CHANNEL, SUBFAMILY K"/>
    <property type="match status" value="1"/>
</dbReference>
<dbReference type="GO" id="GO:0030322">
    <property type="term" value="P:stabilization of membrane potential"/>
    <property type="evidence" value="ECO:0007669"/>
    <property type="project" value="TreeGrafter"/>
</dbReference>
<reference evidence="12" key="2">
    <citation type="submission" date="2025-09" db="UniProtKB">
        <authorList>
            <consortium name="Ensembl"/>
        </authorList>
    </citation>
    <scope>IDENTIFICATION</scope>
</reference>
<dbReference type="SUPFAM" id="SSF81324">
    <property type="entry name" value="Voltage-gated potassium channels"/>
    <property type="match status" value="2"/>
</dbReference>
<dbReference type="InterPro" id="IPR013099">
    <property type="entry name" value="K_chnl_dom"/>
</dbReference>
<feature type="transmembrane region" description="Helical" evidence="10">
    <location>
        <begin position="113"/>
        <end position="131"/>
    </location>
</feature>
<dbReference type="GeneID" id="109976309"/>
<proteinExistence type="inferred from homology"/>
<organism evidence="12 13">
    <name type="scientific">Labrus bergylta</name>
    <name type="common">ballan wrasse</name>
    <dbReference type="NCBI Taxonomy" id="56723"/>
    <lineage>
        <taxon>Eukaryota</taxon>
        <taxon>Metazoa</taxon>
        <taxon>Chordata</taxon>
        <taxon>Craniata</taxon>
        <taxon>Vertebrata</taxon>
        <taxon>Euteleostomi</taxon>
        <taxon>Actinopterygii</taxon>
        <taxon>Neopterygii</taxon>
        <taxon>Teleostei</taxon>
        <taxon>Neoteleostei</taxon>
        <taxon>Acanthomorphata</taxon>
        <taxon>Eupercaria</taxon>
        <taxon>Labriformes</taxon>
        <taxon>Labridae</taxon>
        <taxon>Labrus</taxon>
    </lineage>
</organism>
<feature type="transmembrane region" description="Helical" evidence="10">
    <location>
        <begin position="29"/>
        <end position="50"/>
    </location>
</feature>
<evidence type="ECO:0000313" key="12">
    <source>
        <dbReference type="Ensembl" id="ENSLBEP00000037379.1"/>
    </source>
</evidence>
<dbReference type="PRINTS" id="PR01333">
    <property type="entry name" value="2POREKCHANEL"/>
</dbReference>
<evidence type="ECO:0000256" key="8">
    <source>
        <dbReference type="ARBA" id="ARBA00023303"/>
    </source>
</evidence>
<dbReference type="Gene3D" id="1.10.287.70">
    <property type="match status" value="1"/>
</dbReference>
<dbReference type="GO" id="GO:0015271">
    <property type="term" value="F:outward rectifier potassium channel activity"/>
    <property type="evidence" value="ECO:0007669"/>
    <property type="project" value="TreeGrafter"/>
</dbReference>
<keyword evidence="2 9" id="KW-0813">Transport</keyword>
<feature type="transmembrane region" description="Helical" evidence="10">
    <location>
        <begin position="333"/>
        <end position="350"/>
    </location>
</feature>
<dbReference type="GeneTree" id="ENSGT00940000165789"/>
<protein>
    <submittedName>
        <fullName evidence="12">Potassium two pore domain channel subfamily K member 18</fullName>
    </submittedName>
</protein>
<dbReference type="GO" id="GO:0022841">
    <property type="term" value="F:potassium ion leak channel activity"/>
    <property type="evidence" value="ECO:0007669"/>
    <property type="project" value="TreeGrafter"/>
</dbReference>
<name>A0A3Q3H0H9_9LABR</name>
<dbReference type="GO" id="GO:0005886">
    <property type="term" value="C:plasma membrane"/>
    <property type="evidence" value="ECO:0007669"/>
    <property type="project" value="TreeGrafter"/>
</dbReference>
<evidence type="ECO:0000256" key="4">
    <source>
        <dbReference type="ARBA" id="ARBA00022958"/>
    </source>
</evidence>